<protein>
    <submittedName>
        <fullName evidence="15">Uncharacterized protein</fullName>
    </submittedName>
</protein>
<feature type="domain" description="C2H2-type" evidence="13">
    <location>
        <begin position="366"/>
        <end position="393"/>
    </location>
</feature>
<reference evidence="15 16" key="1">
    <citation type="submission" date="2023-03" db="EMBL/GenBank/DDBJ databases">
        <title>Genome insight into feeding habits of ladybird beetles.</title>
        <authorList>
            <person name="Li H.-S."/>
            <person name="Huang Y.-H."/>
            <person name="Pang H."/>
        </authorList>
    </citation>
    <scope>NUCLEOTIDE SEQUENCE [LARGE SCALE GENOMIC DNA]</scope>
    <source>
        <strain evidence="15">SYSU_2023b</strain>
        <tissue evidence="15">Whole body</tissue>
    </source>
</reference>
<comment type="function">
    <text evidence="1">May be involved in transcriptional regulation.</text>
</comment>
<dbReference type="SUPFAM" id="SSF57716">
    <property type="entry name" value="Glucocorticoid receptor-like (DNA-binding domain)"/>
    <property type="match status" value="1"/>
</dbReference>
<evidence type="ECO:0000256" key="2">
    <source>
        <dbReference type="ARBA" id="ARBA00004123"/>
    </source>
</evidence>
<evidence type="ECO:0000256" key="4">
    <source>
        <dbReference type="ARBA" id="ARBA00022737"/>
    </source>
</evidence>
<feature type="binding site" evidence="12">
    <location>
        <position position="64"/>
    </location>
    <ligand>
        <name>Zn(2+)</name>
        <dbReference type="ChEBI" id="CHEBI:29105"/>
    </ligand>
</feature>
<gene>
    <name evidence="15" type="ORF">WA026_021429</name>
</gene>
<dbReference type="PROSITE" id="PS50157">
    <property type="entry name" value="ZINC_FINGER_C2H2_2"/>
    <property type="match status" value="7"/>
</dbReference>
<evidence type="ECO:0000256" key="3">
    <source>
        <dbReference type="ARBA" id="ARBA00022723"/>
    </source>
</evidence>
<name>A0AAW1TZP7_9CUCU</name>
<evidence type="ECO:0000256" key="6">
    <source>
        <dbReference type="ARBA" id="ARBA00022833"/>
    </source>
</evidence>
<keyword evidence="5 11" id="KW-0863">Zinc-finger</keyword>
<feature type="binding site" evidence="12">
    <location>
        <position position="67"/>
    </location>
    <ligand>
        <name>Zn(2+)</name>
        <dbReference type="ChEBI" id="CHEBI:29105"/>
    </ligand>
</feature>
<dbReference type="SMART" id="SM00355">
    <property type="entry name" value="ZnF_C2H2"/>
    <property type="match status" value="10"/>
</dbReference>
<evidence type="ECO:0000256" key="9">
    <source>
        <dbReference type="ARBA" id="ARBA00023163"/>
    </source>
</evidence>
<dbReference type="Gene3D" id="3.40.1800.20">
    <property type="match status" value="1"/>
</dbReference>
<sequence length="484" mass="56264">MIYEETLTVEDFSSVCRTCLIQCDANNLIAIDGEHLVSGEVKLMDILMKHTTIEVNENFPQQICSHCMLRAEDAYCFFEKCNESNAILSQFEHLKGAKNNDLSVVTTEEDLDDYYELKTDNEESKFEIITIKNEDREDVEIKIIFDTDNSGENFVLDNTASLCDNSDIEKFSIDHTASSSTKYLDTNKCNICNVEFDVGELMEHKIALGHFQDSDSILCPHCKIKTKNITNFKKHLRIHSTRESKKYTCEICDKVFKWTKNYYEHMKLHDPSKEEKVMCPECGLLVGSMTALQIHRGREHAQVLALQQEWKCRYCFKDFDQLNNLKKHLKDAHSEKDYHCVICGKDCEDKRTLYYHEQLHLEDFGIECSYCHKKLLTEEKLILHQRIHKYVKKKHICGICNKGFKQLDKLEAHVRIHTGEKPFICTFCGKAFNHQNNLQHHIRLHTGDTPYKCLFCSNEFSNSHSLRKHMSSHDGEKSEGNLSS</sequence>
<feature type="domain" description="C2H2-type" evidence="13">
    <location>
        <begin position="338"/>
        <end position="360"/>
    </location>
</feature>
<dbReference type="Pfam" id="PF00096">
    <property type="entry name" value="zf-C2H2"/>
    <property type="match status" value="4"/>
</dbReference>
<evidence type="ECO:0000256" key="1">
    <source>
        <dbReference type="ARBA" id="ARBA00003767"/>
    </source>
</evidence>
<dbReference type="AlphaFoldDB" id="A0AAW1TZP7"/>
<keyword evidence="7" id="KW-0805">Transcription regulation</keyword>
<dbReference type="PROSITE" id="PS51915">
    <property type="entry name" value="ZAD"/>
    <property type="match status" value="1"/>
</dbReference>
<dbReference type="FunFam" id="3.30.160.60:FF:000097">
    <property type="entry name" value="Zinc finger protein"/>
    <property type="match status" value="1"/>
</dbReference>
<feature type="domain" description="C2H2-type" evidence="13">
    <location>
        <begin position="247"/>
        <end position="274"/>
    </location>
</feature>
<dbReference type="GO" id="GO:0000978">
    <property type="term" value="F:RNA polymerase II cis-regulatory region sequence-specific DNA binding"/>
    <property type="evidence" value="ECO:0007669"/>
    <property type="project" value="TreeGrafter"/>
</dbReference>
<dbReference type="Gene3D" id="3.30.160.60">
    <property type="entry name" value="Classic Zinc Finger"/>
    <property type="match status" value="6"/>
</dbReference>
<evidence type="ECO:0000313" key="15">
    <source>
        <dbReference type="EMBL" id="KAK9873196.1"/>
    </source>
</evidence>
<dbReference type="InterPro" id="IPR012934">
    <property type="entry name" value="Znf_AD"/>
</dbReference>
<keyword evidence="9" id="KW-0804">Transcription</keyword>
<keyword evidence="3 12" id="KW-0479">Metal-binding</keyword>
<feature type="domain" description="C2H2-type" evidence="13">
    <location>
        <begin position="451"/>
        <end position="478"/>
    </location>
</feature>
<keyword evidence="16" id="KW-1185">Reference proteome</keyword>
<proteinExistence type="predicted"/>
<evidence type="ECO:0000256" key="7">
    <source>
        <dbReference type="ARBA" id="ARBA00023015"/>
    </source>
</evidence>
<dbReference type="SUPFAM" id="SSF57667">
    <property type="entry name" value="beta-beta-alpha zinc fingers"/>
    <property type="match status" value="5"/>
</dbReference>
<accession>A0AAW1TZP7</accession>
<dbReference type="FunFam" id="3.30.160.60:FF:002343">
    <property type="entry name" value="Zinc finger protein 33A"/>
    <property type="match status" value="1"/>
</dbReference>
<feature type="binding site" evidence="12">
    <location>
        <position position="16"/>
    </location>
    <ligand>
        <name>Zn(2+)</name>
        <dbReference type="ChEBI" id="CHEBI:29105"/>
    </ligand>
</feature>
<dbReference type="EMBL" id="JARQZJ010000016">
    <property type="protein sequence ID" value="KAK9873196.1"/>
    <property type="molecule type" value="Genomic_DNA"/>
</dbReference>
<organism evidence="15 16">
    <name type="scientific">Henosepilachna vigintioctopunctata</name>
    <dbReference type="NCBI Taxonomy" id="420089"/>
    <lineage>
        <taxon>Eukaryota</taxon>
        <taxon>Metazoa</taxon>
        <taxon>Ecdysozoa</taxon>
        <taxon>Arthropoda</taxon>
        <taxon>Hexapoda</taxon>
        <taxon>Insecta</taxon>
        <taxon>Pterygota</taxon>
        <taxon>Neoptera</taxon>
        <taxon>Endopterygota</taxon>
        <taxon>Coleoptera</taxon>
        <taxon>Polyphaga</taxon>
        <taxon>Cucujiformia</taxon>
        <taxon>Coccinelloidea</taxon>
        <taxon>Coccinellidae</taxon>
        <taxon>Epilachninae</taxon>
        <taxon>Epilachnini</taxon>
        <taxon>Henosepilachna</taxon>
    </lineage>
</organism>
<dbReference type="PROSITE" id="PS00028">
    <property type="entry name" value="ZINC_FINGER_C2H2_1"/>
    <property type="match status" value="6"/>
</dbReference>
<dbReference type="SMART" id="SM00868">
    <property type="entry name" value="zf-AD"/>
    <property type="match status" value="2"/>
</dbReference>
<evidence type="ECO:0000259" key="14">
    <source>
        <dbReference type="PROSITE" id="PS51915"/>
    </source>
</evidence>
<comment type="caution">
    <text evidence="15">The sequence shown here is derived from an EMBL/GenBank/DDBJ whole genome shotgun (WGS) entry which is preliminary data.</text>
</comment>
<feature type="domain" description="C2H2-type" evidence="13">
    <location>
        <begin position="310"/>
        <end position="338"/>
    </location>
</feature>
<evidence type="ECO:0000256" key="5">
    <source>
        <dbReference type="ARBA" id="ARBA00022771"/>
    </source>
</evidence>
<keyword evidence="8" id="KW-0238">DNA-binding</keyword>
<dbReference type="Proteomes" id="UP001431783">
    <property type="component" value="Unassembled WGS sequence"/>
</dbReference>
<evidence type="ECO:0000256" key="10">
    <source>
        <dbReference type="ARBA" id="ARBA00023242"/>
    </source>
</evidence>
<feature type="binding site" evidence="12">
    <location>
        <position position="19"/>
    </location>
    <ligand>
        <name>Zn(2+)</name>
        <dbReference type="ChEBI" id="CHEBI:29105"/>
    </ligand>
</feature>
<dbReference type="PANTHER" id="PTHR24393:SF34">
    <property type="entry name" value="PR_SET DOMAIN 13"/>
    <property type="match status" value="1"/>
</dbReference>
<keyword evidence="4" id="KW-0677">Repeat</keyword>
<dbReference type="GO" id="GO:0001228">
    <property type="term" value="F:DNA-binding transcription activator activity, RNA polymerase II-specific"/>
    <property type="evidence" value="ECO:0007669"/>
    <property type="project" value="TreeGrafter"/>
</dbReference>
<comment type="subcellular location">
    <subcellularLocation>
        <location evidence="2">Nucleus</location>
    </subcellularLocation>
</comment>
<keyword evidence="6 12" id="KW-0862">Zinc</keyword>
<dbReference type="PANTHER" id="PTHR24393">
    <property type="entry name" value="ZINC FINGER PROTEIN"/>
    <property type="match status" value="1"/>
</dbReference>
<dbReference type="InterPro" id="IPR013087">
    <property type="entry name" value="Znf_C2H2_type"/>
</dbReference>
<dbReference type="InterPro" id="IPR036236">
    <property type="entry name" value="Znf_C2H2_sf"/>
</dbReference>
<feature type="domain" description="C2H2-type" evidence="13">
    <location>
        <begin position="395"/>
        <end position="422"/>
    </location>
</feature>
<dbReference type="FunFam" id="3.30.160.60:FF:000145">
    <property type="entry name" value="Zinc finger protein 574"/>
    <property type="match status" value="1"/>
</dbReference>
<keyword evidence="10" id="KW-0539">Nucleus</keyword>
<feature type="domain" description="ZAD" evidence="14">
    <location>
        <begin position="14"/>
        <end position="91"/>
    </location>
</feature>
<evidence type="ECO:0000256" key="8">
    <source>
        <dbReference type="ARBA" id="ARBA00023125"/>
    </source>
</evidence>
<evidence type="ECO:0000256" key="12">
    <source>
        <dbReference type="PROSITE-ProRule" id="PRU01263"/>
    </source>
</evidence>
<evidence type="ECO:0000256" key="11">
    <source>
        <dbReference type="PROSITE-ProRule" id="PRU00042"/>
    </source>
</evidence>
<dbReference type="GO" id="GO:0008270">
    <property type="term" value="F:zinc ion binding"/>
    <property type="evidence" value="ECO:0007669"/>
    <property type="project" value="UniProtKB-UniRule"/>
</dbReference>
<dbReference type="Pfam" id="PF07776">
    <property type="entry name" value="zf-AD"/>
    <property type="match status" value="1"/>
</dbReference>
<feature type="domain" description="C2H2-type" evidence="13">
    <location>
        <begin position="423"/>
        <end position="450"/>
    </location>
</feature>
<evidence type="ECO:0000313" key="16">
    <source>
        <dbReference type="Proteomes" id="UP001431783"/>
    </source>
</evidence>
<evidence type="ECO:0000259" key="13">
    <source>
        <dbReference type="PROSITE" id="PS50157"/>
    </source>
</evidence>
<dbReference type="GO" id="GO:0005634">
    <property type="term" value="C:nucleus"/>
    <property type="evidence" value="ECO:0007669"/>
    <property type="project" value="UniProtKB-SubCell"/>
</dbReference>